<protein>
    <submittedName>
        <fullName evidence="1">Uncharacterized protein</fullName>
    </submittedName>
</protein>
<dbReference type="EMBL" id="GBRH01256795">
    <property type="protein sequence ID" value="JAD41100.1"/>
    <property type="molecule type" value="Transcribed_RNA"/>
</dbReference>
<organism evidence="1">
    <name type="scientific">Arundo donax</name>
    <name type="common">Giant reed</name>
    <name type="synonym">Donax arundinaceus</name>
    <dbReference type="NCBI Taxonomy" id="35708"/>
    <lineage>
        <taxon>Eukaryota</taxon>
        <taxon>Viridiplantae</taxon>
        <taxon>Streptophyta</taxon>
        <taxon>Embryophyta</taxon>
        <taxon>Tracheophyta</taxon>
        <taxon>Spermatophyta</taxon>
        <taxon>Magnoliopsida</taxon>
        <taxon>Liliopsida</taxon>
        <taxon>Poales</taxon>
        <taxon>Poaceae</taxon>
        <taxon>PACMAD clade</taxon>
        <taxon>Arundinoideae</taxon>
        <taxon>Arundineae</taxon>
        <taxon>Arundo</taxon>
    </lineage>
</organism>
<accession>A0A0A8ZWJ3</accession>
<proteinExistence type="predicted"/>
<reference evidence="1" key="2">
    <citation type="journal article" date="2015" name="Data Brief">
        <title>Shoot transcriptome of the giant reed, Arundo donax.</title>
        <authorList>
            <person name="Barrero R.A."/>
            <person name="Guerrero F.D."/>
            <person name="Moolhuijzen P."/>
            <person name="Goolsby J.A."/>
            <person name="Tidwell J."/>
            <person name="Bellgard S.E."/>
            <person name="Bellgard M.I."/>
        </authorList>
    </citation>
    <scope>NUCLEOTIDE SEQUENCE</scope>
    <source>
        <tissue evidence="1">Shoot tissue taken approximately 20 cm above the soil surface</tissue>
    </source>
</reference>
<name>A0A0A8ZWJ3_ARUDO</name>
<sequence>MQISRSVICLRSRVQVLKNVSAGEHFRSTHSSCIQRSTING</sequence>
<dbReference type="AlphaFoldDB" id="A0A0A8ZWJ3"/>
<reference evidence="1" key="1">
    <citation type="submission" date="2014-09" db="EMBL/GenBank/DDBJ databases">
        <authorList>
            <person name="Magalhaes I.L.F."/>
            <person name="Oliveira U."/>
            <person name="Santos F.R."/>
            <person name="Vidigal T.H.D.A."/>
            <person name="Brescovit A.D."/>
            <person name="Santos A.J."/>
        </authorList>
    </citation>
    <scope>NUCLEOTIDE SEQUENCE</scope>
    <source>
        <tissue evidence="1">Shoot tissue taken approximately 20 cm above the soil surface</tissue>
    </source>
</reference>
<evidence type="ECO:0000313" key="1">
    <source>
        <dbReference type="EMBL" id="JAD41100.1"/>
    </source>
</evidence>